<comment type="similarity">
    <text evidence="4">Belongs to the FAH family.</text>
</comment>
<reference evidence="17 18" key="1">
    <citation type="submission" date="2018-01" db="EMBL/GenBank/DDBJ databases">
        <title>Bacillus asahii Genome sequencing and assembly.</title>
        <authorList>
            <person name="Jiang H."/>
            <person name="Feng Y."/>
            <person name="Zhao F."/>
            <person name="Lin X."/>
        </authorList>
    </citation>
    <scope>NUCLEOTIDE SEQUENCE [LARGE SCALE GENOMIC DNA]</scope>
    <source>
        <strain evidence="17 18">OM18</strain>
    </source>
</reference>
<dbReference type="EMBL" id="CP026095">
    <property type="protein sequence ID" value="AZV44958.1"/>
    <property type="molecule type" value="Genomic_DNA"/>
</dbReference>
<dbReference type="KEGG" id="pasa:BAOM_4378"/>
<evidence type="ECO:0000256" key="6">
    <source>
        <dbReference type="ARBA" id="ARBA00022723"/>
    </source>
</evidence>
<evidence type="ECO:0000256" key="13">
    <source>
        <dbReference type="PIRSR" id="PIRSR605959-2"/>
    </source>
</evidence>
<evidence type="ECO:0000256" key="3">
    <source>
        <dbReference type="ARBA" id="ARBA00004782"/>
    </source>
</evidence>
<evidence type="ECO:0000256" key="7">
    <source>
        <dbReference type="ARBA" id="ARBA00022801"/>
    </source>
</evidence>
<evidence type="ECO:0000256" key="4">
    <source>
        <dbReference type="ARBA" id="ARBA00010211"/>
    </source>
</evidence>
<name>A0A3Q9RR82_9BACI</name>
<evidence type="ECO:0000256" key="14">
    <source>
        <dbReference type="PIRSR" id="PIRSR605959-3"/>
    </source>
</evidence>
<dbReference type="GO" id="GO:0006559">
    <property type="term" value="P:L-phenylalanine catabolic process"/>
    <property type="evidence" value="ECO:0007669"/>
    <property type="project" value="UniProtKB-UniPathway"/>
</dbReference>
<feature type="binding site" evidence="13">
    <location>
        <position position="243"/>
    </location>
    <ligand>
        <name>substrate</name>
    </ligand>
</feature>
<dbReference type="UniPathway" id="UPA00139">
    <property type="reaction ID" value="UER00341"/>
</dbReference>
<dbReference type="FunFam" id="2.30.30.230:FF:000001">
    <property type="entry name" value="Fumarylacetoacetase"/>
    <property type="match status" value="1"/>
</dbReference>
<dbReference type="OrthoDB" id="9805307at2"/>
<feature type="binding site" evidence="14">
    <location>
        <position position="129"/>
    </location>
    <ligand>
        <name>Ca(2+)</name>
        <dbReference type="ChEBI" id="CHEBI:29108"/>
    </ligand>
</feature>
<keyword evidence="7" id="KW-0378">Hydrolase</keyword>
<feature type="binding site" evidence="14">
    <location>
        <position position="256"/>
    </location>
    <ligand>
        <name>Mg(2+)</name>
        <dbReference type="ChEBI" id="CHEBI:18420"/>
    </ligand>
</feature>
<evidence type="ECO:0000313" key="18">
    <source>
        <dbReference type="Proteomes" id="UP000283095"/>
    </source>
</evidence>
<feature type="binding site" evidence="13">
    <location>
        <position position="353"/>
    </location>
    <ligand>
        <name>substrate</name>
    </ligand>
</feature>
<dbReference type="Proteomes" id="UP000283095">
    <property type="component" value="Chromosome"/>
</dbReference>
<comment type="pathway">
    <text evidence="3">Amino-acid degradation; L-phenylalanine degradation; acetoacetate and fumarate from L-phenylalanine: step 6/6.</text>
</comment>
<dbReference type="GO" id="GO:0004334">
    <property type="term" value="F:fumarylacetoacetase activity"/>
    <property type="evidence" value="ECO:0007669"/>
    <property type="project" value="UniProtKB-EC"/>
</dbReference>
<keyword evidence="9 14" id="KW-0460">Magnesium</keyword>
<keyword evidence="10" id="KW-0828">Tyrosine catabolism</keyword>
<feature type="binding site" evidence="14">
    <location>
        <position position="202"/>
    </location>
    <ligand>
        <name>Ca(2+)</name>
        <dbReference type="ChEBI" id="CHEBI:29108"/>
    </ligand>
</feature>
<feature type="binding site" evidence="14">
    <location>
        <position position="204"/>
    </location>
    <ligand>
        <name>Ca(2+)</name>
        <dbReference type="ChEBI" id="CHEBI:29108"/>
    </ligand>
</feature>
<dbReference type="FunFam" id="3.90.850.10:FF:000004">
    <property type="entry name" value="Fumarylacetoacetase"/>
    <property type="match status" value="1"/>
</dbReference>
<dbReference type="Gene3D" id="2.30.30.230">
    <property type="entry name" value="Fumarylacetoacetase, N-terminal domain"/>
    <property type="match status" value="1"/>
</dbReference>
<dbReference type="InterPro" id="IPR015377">
    <property type="entry name" value="Fumarylacetoacetase_N"/>
</dbReference>
<dbReference type="PANTHER" id="PTHR43069:SF2">
    <property type="entry name" value="FUMARYLACETOACETASE"/>
    <property type="match status" value="1"/>
</dbReference>
<evidence type="ECO:0000256" key="1">
    <source>
        <dbReference type="ARBA" id="ARBA00001913"/>
    </source>
</evidence>
<keyword evidence="8 14" id="KW-0106">Calcium</keyword>
<accession>A0A3Q9RR82</accession>
<comment type="cofactor">
    <cofactor evidence="1 14">
        <name>Ca(2+)</name>
        <dbReference type="ChEBI" id="CHEBI:29108"/>
    </cofactor>
</comment>
<keyword evidence="6 14" id="KW-0479">Metal-binding</keyword>
<dbReference type="SUPFAM" id="SSF63433">
    <property type="entry name" value="Fumarylacetoacetate hydrolase, FAH, N-terminal domain"/>
    <property type="match status" value="1"/>
</dbReference>
<evidence type="ECO:0000259" key="16">
    <source>
        <dbReference type="Pfam" id="PF09298"/>
    </source>
</evidence>
<feature type="domain" description="Fumarylacetoacetase N-terminal" evidence="16">
    <location>
        <begin position="17"/>
        <end position="121"/>
    </location>
</feature>
<evidence type="ECO:0000256" key="11">
    <source>
        <dbReference type="ARBA" id="ARBA00023232"/>
    </source>
</evidence>
<dbReference type="InterPro" id="IPR005959">
    <property type="entry name" value="Fumarylacetoacetase"/>
</dbReference>
<feature type="binding site" evidence="13">
    <location>
        <position position="247"/>
    </location>
    <ligand>
        <name>substrate</name>
    </ligand>
</feature>
<dbReference type="GO" id="GO:1902000">
    <property type="term" value="P:homogentisate catabolic process"/>
    <property type="evidence" value="ECO:0007669"/>
    <property type="project" value="TreeGrafter"/>
</dbReference>
<dbReference type="InterPro" id="IPR011234">
    <property type="entry name" value="Fumarylacetoacetase-like_C"/>
</dbReference>
<evidence type="ECO:0000256" key="2">
    <source>
        <dbReference type="ARBA" id="ARBA00001946"/>
    </source>
</evidence>
<evidence type="ECO:0000256" key="8">
    <source>
        <dbReference type="ARBA" id="ARBA00022837"/>
    </source>
</evidence>
<feature type="binding site" evidence="13">
    <location>
        <position position="145"/>
    </location>
    <ligand>
        <name>substrate</name>
    </ligand>
</feature>
<evidence type="ECO:0000313" key="17">
    <source>
        <dbReference type="EMBL" id="AZV44958.1"/>
    </source>
</evidence>
<dbReference type="GO" id="GO:0046872">
    <property type="term" value="F:metal ion binding"/>
    <property type="evidence" value="ECO:0007669"/>
    <property type="project" value="UniProtKB-KW"/>
</dbReference>
<evidence type="ECO:0000256" key="5">
    <source>
        <dbReference type="ARBA" id="ARBA00012094"/>
    </source>
</evidence>
<evidence type="ECO:0000259" key="15">
    <source>
        <dbReference type="Pfam" id="PF01557"/>
    </source>
</evidence>
<feature type="binding site" evidence="14">
    <location>
        <position position="260"/>
    </location>
    <ligand>
        <name>Mg(2+)</name>
        <dbReference type="ChEBI" id="CHEBI:18420"/>
    </ligand>
</feature>
<dbReference type="PANTHER" id="PTHR43069">
    <property type="entry name" value="FUMARYLACETOACETASE"/>
    <property type="match status" value="1"/>
</dbReference>
<dbReference type="Gene3D" id="3.90.850.10">
    <property type="entry name" value="Fumarylacetoacetase-like, C-terminal domain"/>
    <property type="match status" value="1"/>
</dbReference>
<organism evidence="17 18">
    <name type="scientific">Peribacillus asahii</name>
    <dbReference type="NCBI Taxonomy" id="228899"/>
    <lineage>
        <taxon>Bacteria</taxon>
        <taxon>Bacillati</taxon>
        <taxon>Bacillota</taxon>
        <taxon>Bacilli</taxon>
        <taxon>Bacillales</taxon>
        <taxon>Bacillaceae</taxon>
        <taxon>Peribacillus</taxon>
    </lineage>
</organism>
<evidence type="ECO:0000256" key="12">
    <source>
        <dbReference type="PIRSR" id="PIRSR605959-1"/>
    </source>
</evidence>
<evidence type="ECO:0000256" key="9">
    <source>
        <dbReference type="ARBA" id="ARBA00022842"/>
    </source>
</evidence>
<feature type="domain" description="Fumarylacetoacetase-like C-terminal" evidence="15">
    <location>
        <begin position="128"/>
        <end position="411"/>
    </location>
</feature>
<feature type="active site" description="Proton acceptor" evidence="12">
    <location>
        <position position="136"/>
    </location>
</feature>
<feature type="binding site" evidence="14">
    <location>
        <position position="236"/>
    </location>
    <ligand>
        <name>Ca(2+)</name>
        <dbReference type="ChEBI" id="CHEBI:29108"/>
    </ligand>
</feature>
<dbReference type="AlphaFoldDB" id="A0A3Q9RR82"/>
<dbReference type="GO" id="GO:0006572">
    <property type="term" value="P:L-tyrosine catabolic process"/>
    <property type="evidence" value="ECO:0007669"/>
    <property type="project" value="UniProtKB-KW"/>
</dbReference>
<dbReference type="RefSeq" id="WP_127761833.1">
    <property type="nucleotide sequence ID" value="NZ_CP026095.1"/>
</dbReference>
<gene>
    <name evidence="17" type="ORF">BAOM_4378</name>
</gene>
<dbReference type="NCBIfam" id="TIGR01266">
    <property type="entry name" value="fum_ac_acetase"/>
    <property type="match status" value="1"/>
</dbReference>
<protein>
    <recommendedName>
        <fullName evidence="5">fumarylacetoacetase</fullName>
        <ecNumber evidence="5">3.7.1.2</ecNumber>
    </recommendedName>
</protein>
<dbReference type="Pfam" id="PF01557">
    <property type="entry name" value="FAA_hydrolase"/>
    <property type="match status" value="1"/>
</dbReference>
<evidence type="ECO:0000256" key="10">
    <source>
        <dbReference type="ARBA" id="ARBA00022878"/>
    </source>
</evidence>
<feature type="binding site" evidence="14">
    <location>
        <position position="236"/>
    </location>
    <ligand>
        <name>Mg(2+)</name>
        <dbReference type="ChEBI" id="CHEBI:18420"/>
    </ligand>
</feature>
<dbReference type="EC" id="3.7.1.2" evidence="5"/>
<dbReference type="InterPro" id="IPR036462">
    <property type="entry name" value="Fumarylacetoacetase_N_sf"/>
</dbReference>
<keyword evidence="11" id="KW-0585">Phenylalanine catabolism</keyword>
<feature type="binding site" evidence="13">
    <location>
        <position position="131"/>
    </location>
    <ligand>
        <name>substrate</name>
    </ligand>
</feature>
<dbReference type="InterPro" id="IPR036663">
    <property type="entry name" value="Fumarylacetoacetase_C_sf"/>
</dbReference>
<sequence length="426" mass="47432">MTHSFIEVKADSHFPIQNLPYGVFQPKNGGSPRVGVAIGDFVLDLSVIEDAGLLNIPELQGKEVFKQSTLNAFMTTNRKVWSTVRTSLQKLLSSDEPTLRDNSTLRDQAFYQQKDVEMLLPVEIGDYTDFYASKEHAMNVGVMFRGKENALMPNWLNLPVGYHGRASSIVSSGTDVRRPLGQMKTSESDTPVFGPSLRFDFELEMGWFIGPGNDLGKSIPVDEAEDHIFGLVLVNDWSARDIQAWEYQPLGPFLGKNFATSISPWVVPLEALEPFRVDGPKPEVEQLPYLQQSGKGSFDIQLEVHLRGERMDSPQRICQSNFRHLYWSMAQQIAHHTVGGCNLRTGDLLASGTISGSTPESRGSLLELTWGGSEPIQMNNGEQRNWLEDGDELTLTAWCQGDGYRIGFGEVTGCILPALEYSKVQK</sequence>
<dbReference type="SUPFAM" id="SSF56529">
    <property type="entry name" value="FAH"/>
    <property type="match status" value="1"/>
</dbReference>
<dbReference type="Pfam" id="PF09298">
    <property type="entry name" value="FAA_hydrolase_N"/>
    <property type="match status" value="1"/>
</dbReference>
<comment type="cofactor">
    <cofactor evidence="2 14">
        <name>Mg(2+)</name>
        <dbReference type="ChEBI" id="CHEBI:18420"/>
    </cofactor>
</comment>
<proteinExistence type="inferred from homology"/>